<gene>
    <name evidence="1" type="ORF">LCGC14_2633840</name>
</gene>
<dbReference type="EMBL" id="LAZR01045251">
    <property type="protein sequence ID" value="KKK99326.1"/>
    <property type="molecule type" value="Genomic_DNA"/>
</dbReference>
<protein>
    <submittedName>
        <fullName evidence="1">Uncharacterized protein</fullName>
    </submittedName>
</protein>
<accession>A0A0F9CRW1</accession>
<name>A0A0F9CRW1_9ZZZZ</name>
<proteinExistence type="predicted"/>
<organism evidence="1">
    <name type="scientific">marine sediment metagenome</name>
    <dbReference type="NCBI Taxonomy" id="412755"/>
    <lineage>
        <taxon>unclassified sequences</taxon>
        <taxon>metagenomes</taxon>
        <taxon>ecological metagenomes</taxon>
    </lineage>
</organism>
<reference evidence="1" key="1">
    <citation type="journal article" date="2015" name="Nature">
        <title>Complex archaea that bridge the gap between prokaryotes and eukaryotes.</title>
        <authorList>
            <person name="Spang A."/>
            <person name="Saw J.H."/>
            <person name="Jorgensen S.L."/>
            <person name="Zaremba-Niedzwiedzka K."/>
            <person name="Martijn J."/>
            <person name="Lind A.E."/>
            <person name="van Eijk R."/>
            <person name="Schleper C."/>
            <person name="Guy L."/>
            <person name="Ettema T.J."/>
        </authorList>
    </citation>
    <scope>NUCLEOTIDE SEQUENCE</scope>
</reference>
<sequence length="73" mass="8311">MSEQKNHKHKCLLSAGDRQQHKRDLIPLIVTEVLRKDKGDLSPLAMLKLIQAKVNQSTRRFEKIFGSNDGKGN</sequence>
<evidence type="ECO:0000313" key="1">
    <source>
        <dbReference type="EMBL" id="KKK99326.1"/>
    </source>
</evidence>
<dbReference type="AlphaFoldDB" id="A0A0F9CRW1"/>
<comment type="caution">
    <text evidence="1">The sequence shown here is derived from an EMBL/GenBank/DDBJ whole genome shotgun (WGS) entry which is preliminary data.</text>
</comment>